<evidence type="ECO:0000313" key="2">
    <source>
        <dbReference type="EMBL" id="MBL7626279.1"/>
    </source>
</evidence>
<feature type="transmembrane region" description="Helical" evidence="1">
    <location>
        <begin position="233"/>
        <end position="260"/>
    </location>
</feature>
<comment type="caution">
    <text evidence="2">The sequence shown here is derived from an EMBL/GenBank/DDBJ whole genome shotgun (WGS) entry which is preliminary data.</text>
</comment>
<dbReference type="Proteomes" id="UP000604475">
    <property type="component" value="Unassembled WGS sequence"/>
</dbReference>
<evidence type="ECO:0000313" key="3">
    <source>
        <dbReference type="Proteomes" id="UP000604475"/>
    </source>
</evidence>
<feature type="transmembrane region" description="Helical" evidence="1">
    <location>
        <begin position="359"/>
        <end position="379"/>
    </location>
</feature>
<feature type="transmembrane region" description="Helical" evidence="1">
    <location>
        <begin position="114"/>
        <end position="132"/>
    </location>
</feature>
<protein>
    <recommendedName>
        <fullName evidence="4">O-antigen ligase like membrane protein</fullName>
    </recommendedName>
</protein>
<feature type="transmembrane region" description="Helical" evidence="1">
    <location>
        <begin position="144"/>
        <end position="168"/>
    </location>
</feature>
<sequence>MVTTLTTRIPRTWVIPTPDAAARDAEADRATLRMLTILLACEIFLQRIMVPMGGTGVPIVLPILFVGSALLLARGALRTHLVRTRAYLVAMAVCAFAAFVSFSRGEPNSSVNSLLLLLATYAPFCLGLARAHSTVVLPRLLDRFVIMTSILAGLAVLQFAIQLAGWTYTDIIEDIVPPNFLAENFNTSYPVRYGSDLYKSNAFIGLEPSFTSQFLAVGLVVSVLRRTTWWRVLLFILAILSTVSGTGILLLGVASVLLAIHKGLKFTLSALAVVGILAGILSFTPAAKIFADRATETSSSESSGNLRFVTPYERTYDNLADSPQRTLFGNGPGWSDRDAAEYFARTQLPLNYALLPKLLLEYGVIAGLAFLTFLATAFVRGSPSFVLSGTLLFFYVVLSSSLLNPVVGYLVLLLLSWFCEDKHPLVARKPAYRAPRVPTQRTYAGLAEQR</sequence>
<dbReference type="RefSeq" id="WP_203005431.1">
    <property type="nucleotide sequence ID" value="NZ_JADWYU010000140.1"/>
</dbReference>
<organism evidence="2 3">
    <name type="scientific">Frankia nepalensis</name>
    <dbReference type="NCBI Taxonomy" id="1836974"/>
    <lineage>
        <taxon>Bacteria</taxon>
        <taxon>Bacillati</taxon>
        <taxon>Actinomycetota</taxon>
        <taxon>Actinomycetes</taxon>
        <taxon>Frankiales</taxon>
        <taxon>Frankiaceae</taxon>
        <taxon>Frankia</taxon>
    </lineage>
</organism>
<accession>A0A937UJZ1</accession>
<reference evidence="2" key="1">
    <citation type="submission" date="2020-12" db="EMBL/GenBank/DDBJ databases">
        <title>Genomic characterization of non-nitrogen-fixing Frankia strains.</title>
        <authorList>
            <person name="Carlos-Shanley C."/>
            <person name="Guerra T."/>
            <person name="Hahn D."/>
        </authorList>
    </citation>
    <scope>NUCLEOTIDE SEQUENCE</scope>
    <source>
        <strain evidence="2">CN6</strain>
    </source>
</reference>
<keyword evidence="3" id="KW-1185">Reference proteome</keyword>
<feature type="transmembrane region" description="Helical" evidence="1">
    <location>
        <begin position="266"/>
        <end position="284"/>
    </location>
</feature>
<name>A0A937UJZ1_9ACTN</name>
<evidence type="ECO:0008006" key="4">
    <source>
        <dbReference type="Google" id="ProtNLM"/>
    </source>
</evidence>
<feature type="transmembrane region" description="Helical" evidence="1">
    <location>
        <begin position="55"/>
        <end position="73"/>
    </location>
</feature>
<keyword evidence="1" id="KW-0472">Membrane</keyword>
<feature type="transmembrane region" description="Helical" evidence="1">
    <location>
        <begin position="85"/>
        <end position="102"/>
    </location>
</feature>
<feature type="transmembrane region" description="Helical" evidence="1">
    <location>
        <begin position="202"/>
        <end position="221"/>
    </location>
</feature>
<keyword evidence="1" id="KW-1133">Transmembrane helix</keyword>
<proteinExistence type="predicted"/>
<evidence type="ECO:0000256" key="1">
    <source>
        <dbReference type="SAM" id="Phobius"/>
    </source>
</evidence>
<feature type="transmembrane region" description="Helical" evidence="1">
    <location>
        <begin position="391"/>
        <end position="419"/>
    </location>
</feature>
<dbReference type="AlphaFoldDB" id="A0A937UJZ1"/>
<dbReference type="EMBL" id="JAEACQ010000124">
    <property type="protein sequence ID" value="MBL7626279.1"/>
    <property type="molecule type" value="Genomic_DNA"/>
</dbReference>
<keyword evidence="1" id="KW-0812">Transmembrane</keyword>
<gene>
    <name evidence="2" type="ORF">I7412_03635</name>
</gene>